<keyword evidence="2" id="KW-0472">Membrane</keyword>
<feature type="region of interest" description="Disordered" evidence="1">
    <location>
        <begin position="1"/>
        <end position="32"/>
    </location>
</feature>
<keyword evidence="4" id="KW-1185">Reference proteome</keyword>
<feature type="compositionally biased region" description="Polar residues" evidence="1">
    <location>
        <begin position="8"/>
        <end position="23"/>
    </location>
</feature>
<comment type="caution">
    <text evidence="3">The sequence shown here is derived from an EMBL/GenBank/DDBJ whole genome shotgun (WGS) entry which is preliminary data.</text>
</comment>
<dbReference type="Proteomes" id="UP000053455">
    <property type="component" value="Unassembled WGS sequence"/>
</dbReference>
<evidence type="ECO:0000313" key="4">
    <source>
        <dbReference type="Proteomes" id="UP000053455"/>
    </source>
</evidence>
<name>A0A0H0XTX4_9SPHN</name>
<dbReference type="AlphaFoldDB" id="A0A0H0XTX4"/>
<reference evidence="3 4" key="1">
    <citation type="submission" date="2015-04" db="EMBL/GenBank/DDBJ databases">
        <title>The draft genome sequence of Erythrobacter marinus HWDM-33.</title>
        <authorList>
            <person name="Zhuang L."/>
            <person name="Liu Y."/>
            <person name="Shao Z."/>
        </authorList>
    </citation>
    <scope>NUCLEOTIDE SEQUENCE [LARGE SCALE GENOMIC DNA]</scope>
    <source>
        <strain evidence="3 4">HWDM-33</strain>
    </source>
</reference>
<dbReference type="RefSeq" id="WP_047093579.1">
    <property type="nucleotide sequence ID" value="NZ_LBHU01000002.1"/>
</dbReference>
<evidence type="ECO:0000256" key="2">
    <source>
        <dbReference type="SAM" id="Phobius"/>
    </source>
</evidence>
<organism evidence="3 4">
    <name type="scientific">Aurantiacibacter marinus</name>
    <dbReference type="NCBI Taxonomy" id="874156"/>
    <lineage>
        <taxon>Bacteria</taxon>
        <taxon>Pseudomonadati</taxon>
        <taxon>Pseudomonadota</taxon>
        <taxon>Alphaproteobacteria</taxon>
        <taxon>Sphingomonadales</taxon>
        <taxon>Erythrobacteraceae</taxon>
        <taxon>Aurantiacibacter</taxon>
    </lineage>
</organism>
<dbReference type="STRING" id="874156.GCA_001021555_01600"/>
<gene>
    <name evidence="3" type="ORF">AAV99_08590</name>
</gene>
<sequence length="102" mass="10238">MTDERITEVTSESPAGNTHTHTTVVRDAEPSSGGSKWVLILIVLVLGAGALFIFSQMGGAEAAKDNAVAEAAADVGNAANEVGEAAQGVGDAARDAADNLSE</sequence>
<dbReference type="EMBL" id="LBHU01000002">
    <property type="protein sequence ID" value="KLI63765.1"/>
    <property type="molecule type" value="Genomic_DNA"/>
</dbReference>
<keyword evidence="2" id="KW-1133">Transmembrane helix</keyword>
<protein>
    <submittedName>
        <fullName evidence="3">Uncharacterized protein</fullName>
    </submittedName>
</protein>
<evidence type="ECO:0000313" key="3">
    <source>
        <dbReference type="EMBL" id="KLI63765.1"/>
    </source>
</evidence>
<proteinExistence type="predicted"/>
<dbReference type="OrthoDB" id="7510110at2"/>
<keyword evidence="2" id="KW-0812">Transmembrane</keyword>
<feature type="transmembrane region" description="Helical" evidence="2">
    <location>
        <begin position="37"/>
        <end position="54"/>
    </location>
</feature>
<dbReference type="PATRIC" id="fig|874156.12.peg.1765"/>
<evidence type="ECO:0000256" key="1">
    <source>
        <dbReference type="SAM" id="MobiDB-lite"/>
    </source>
</evidence>
<accession>A0A0H0XTX4</accession>